<dbReference type="EMBL" id="JAUJYN010000012">
    <property type="protein sequence ID" value="KAK1259701.1"/>
    <property type="molecule type" value="Genomic_DNA"/>
</dbReference>
<dbReference type="PANTHER" id="PTHR34468:SF2">
    <property type="entry name" value="MICROTUBULE-ASSOCIATED FUTSCH-LIKE PROTEIN"/>
    <property type="match status" value="1"/>
</dbReference>
<accession>A0AAV9A683</accession>
<feature type="compositionally biased region" description="Basic and acidic residues" evidence="1">
    <location>
        <begin position="304"/>
        <end position="320"/>
    </location>
</feature>
<protein>
    <submittedName>
        <fullName evidence="2">Uncharacterized protein</fullName>
    </submittedName>
</protein>
<feature type="compositionally biased region" description="Basic and acidic residues" evidence="1">
    <location>
        <begin position="233"/>
        <end position="248"/>
    </location>
</feature>
<proteinExistence type="predicted"/>
<evidence type="ECO:0000256" key="1">
    <source>
        <dbReference type="SAM" id="MobiDB-lite"/>
    </source>
</evidence>
<name>A0AAV9A683_ACOGR</name>
<feature type="region of interest" description="Disordered" evidence="1">
    <location>
        <begin position="208"/>
        <end position="320"/>
    </location>
</feature>
<dbReference type="PANTHER" id="PTHR34468">
    <property type="entry name" value="MICROTUBULE-ASSOCIATED FUTSCH-LIKE PROTEIN"/>
    <property type="match status" value="1"/>
</dbReference>
<feature type="compositionally biased region" description="Basic and acidic residues" evidence="1">
    <location>
        <begin position="285"/>
        <end position="297"/>
    </location>
</feature>
<keyword evidence="3" id="KW-1185">Reference proteome</keyword>
<reference evidence="2" key="1">
    <citation type="journal article" date="2023" name="Nat. Commun.">
        <title>Diploid and tetraploid genomes of Acorus and the evolution of monocots.</title>
        <authorList>
            <person name="Ma L."/>
            <person name="Liu K.W."/>
            <person name="Li Z."/>
            <person name="Hsiao Y.Y."/>
            <person name="Qi Y."/>
            <person name="Fu T."/>
            <person name="Tang G.D."/>
            <person name="Zhang D."/>
            <person name="Sun W.H."/>
            <person name="Liu D.K."/>
            <person name="Li Y."/>
            <person name="Chen G.Z."/>
            <person name="Liu X.D."/>
            <person name="Liao X.Y."/>
            <person name="Jiang Y.T."/>
            <person name="Yu X."/>
            <person name="Hao Y."/>
            <person name="Huang J."/>
            <person name="Zhao X.W."/>
            <person name="Ke S."/>
            <person name="Chen Y.Y."/>
            <person name="Wu W.L."/>
            <person name="Hsu J.L."/>
            <person name="Lin Y.F."/>
            <person name="Huang M.D."/>
            <person name="Li C.Y."/>
            <person name="Huang L."/>
            <person name="Wang Z.W."/>
            <person name="Zhao X."/>
            <person name="Zhong W.Y."/>
            <person name="Peng D.H."/>
            <person name="Ahmad S."/>
            <person name="Lan S."/>
            <person name="Zhang J.S."/>
            <person name="Tsai W.C."/>
            <person name="Van de Peer Y."/>
            <person name="Liu Z.J."/>
        </authorList>
    </citation>
    <scope>NUCLEOTIDE SEQUENCE</scope>
    <source>
        <strain evidence="2">SCP</strain>
    </source>
</reference>
<dbReference type="Proteomes" id="UP001179952">
    <property type="component" value="Unassembled WGS sequence"/>
</dbReference>
<evidence type="ECO:0000313" key="3">
    <source>
        <dbReference type="Proteomes" id="UP001179952"/>
    </source>
</evidence>
<reference evidence="2" key="2">
    <citation type="submission" date="2023-06" db="EMBL/GenBank/DDBJ databases">
        <authorList>
            <person name="Ma L."/>
            <person name="Liu K.-W."/>
            <person name="Li Z."/>
            <person name="Hsiao Y.-Y."/>
            <person name="Qi Y."/>
            <person name="Fu T."/>
            <person name="Tang G."/>
            <person name="Zhang D."/>
            <person name="Sun W.-H."/>
            <person name="Liu D.-K."/>
            <person name="Li Y."/>
            <person name="Chen G.-Z."/>
            <person name="Liu X.-D."/>
            <person name="Liao X.-Y."/>
            <person name="Jiang Y.-T."/>
            <person name="Yu X."/>
            <person name="Hao Y."/>
            <person name="Huang J."/>
            <person name="Zhao X.-W."/>
            <person name="Ke S."/>
            <person name="Chen Y.-Y."/>
            <person name="Wu W.-L."/>
            <person name="Hsu J.-L."/>
            <person name="Lin Y.-F."/>
            <person name="Huang M.-D."/>
            <person name="Li C.-Y."/>
            <person name="Huang L."/>
            <person name="Wang Z.-W."/>
            <person name="Zhao X."/>
            <person name="Zhong W.-Y."/>
            <person name="Peng D.-H."/>
            <person name="Ahmad S."/>
            <person name="Lan S."/>
            <person name="Zhang J.-S."/>
            <person name="Tsai W.-C."/>
            <person name="Van De Peer Y."/>
            <person name="Liu Z.-J."/>
        </authorList>
    </citation>
    <scope>NUCLEOTIDE SEQUENCE</scope>
    <source>
        <strain evidence="2">SCP</strain>
        <tissue evidence="2">Leaves</tissue>
    </source>
</reference>
<evidence type="ECO:0000313" key="2">
    <source>
        <dbReference type="EMBL" id="KAK1259701.1"/>
    </source>
</evidence>
<gene>
    <name evidence="2" type="ORF">QJS04_geneDACA005446</name>
</gene>
<comment type="caution">
    <text evidence="2">The sequence shown here is derived from an EMBL/GenBank/DDBJ whole genome shotgun (WGS) entry which is preliminary data.</text>
</comment>
<dbReference type="AlphaFoldDB" id="A0AAV9A683"/>
<organism evidence="2 3">
    <name type="scientific">Acorus gramineus</name>
    <name type="common">Dwarf sweet flag</name>
    <dbReference type="NCBI Taxonomy" id="55184"/>
    <lineage>
        <taxon>Eukaryota</taxon>
        <taxon>Viridiplantae</taxon>
        <taxon>Streptophyta</taxon>
        <taxon>Embryophyta</taxon>
        <taxon>Tracheophyta</taxon>
        <taxon>Spermatophyta</taxon>
        <taxon>Magnoliopsida</taxon>
        <taxon>Liliopsida</taxon>
        <taxon>Acoraceae</taxon>
        <taxon>Acorus</taxon>
    </lineage>
</organism>
<sequence>MEAINEQSPLPAVSSAKSKLRYPLRSAGKPKEEKSEVPLVSSSIRRGRPAPSVSRSVNVLDLSGKDKPVKPPRRLSVPSKAAARPSLNPVGSITPISEIRTKKPLNAGGKSETPLSDISRSSNRKKFSALSSVSYWLTQIKLSESASKHSISLGFFKLALESGCEPLQRIREELKSYACRYKLLELGEPAQELLQSYNILEEMEQLKVSESSQGSEEDSFSSPTLKTGNLKPKSFDSDISQSKKDGGRTRTPMPRTRASFNGNPVSSRLVAGASGNAHKKLQKTNKVDPNKEAEKVKGHLKKSSVKEVEKSMVEEKIPQEDKENVDAQIIEGNAIDIQA</sequence>
<feature type="region of interest" description="Disordered" evidence="1">
    <location>
        <begin position="1"/>
        <end position="119"/>
    </location>
</feature>